<evidence type="ECO:0000313" key="3">
    <source>
        <dbReference type="Proteomes" id="UP000886523"/>
    </source>
</evidence>
<dbReference type="AlphaFoldDB" id="A0A9P6B886"/>
<dbReference type="OrthoDB" id="346839at2759"/>
<protein>
    <recommendedName>
        <fullName evidence="4">Chromatin target of PRMT1 protein C-terminal domain-containing protein</fullName>
    </recommendedName>
</protein>
<dbReference type="CDD" id="cd00590">
    <property type="entry name" value="RRM_SF"/>
    <property type="match status" value="1"/>
</dbReference>
<feature type="compositionally biased region" description="Polar residues" evidence="1">
    <location>
        <begin position="46"/>
        <end position="65"/>
    </location>
</feature>
<dbReference type="EMBL" id="MU128918">
    <property type="protein sequence ID" value="KAF9519320.1"/>
    <property type="molecule type" value="Genomic_DNA"/>
</dbReference>
<feature type="region of interest" description="Disordered" evidence="1">
    <location>
        <begin position="42"/>
        <end position="95"/>
    </location>
</feature>
<evidence type="ECO:0000256" key="1">
    <source>
        <dbReference type="SAM" id="MobiDB-lite"/>
    </source>
</evidence>
<evidence type="ECO:0008006" key="4">
    <source>
        <dbReference type="Google" id="ProtNLM"/>
    </source>
</evidence>
<reference evidence="2" key="1">
    <citation type="journal article" date="2020" name="Nat. Commun.">
        <title>Large-scale genome sequencing of mycorrhizal fungi provides insights into the early evolution of symbiotic traits.</title>
        <authorList>
            <person name="Miyauchi S."/>
            <person name="Kiss E."/>
            <person name="Kuo A."/>
            <person name="Drula E."/>
            <person name="Kohler A."/>
            <person name="Sanchez-Garcia M."/>
            <person name="Morin E."/>
            <person name="Andreopoulos B."/>
            <person name="Barry K.W."/>
            <person name="Bonito G."/>
            <person name="Buee M."/>
            <person name="Carver A."/>
            <person name="Chen C."/>
            <person name="Cichocki N."/>
            <person name="Clum A."/>
            <person name="Culley D."/>
            <person name="Crous P.W."/>
            <person name="Fauchery L."/>
            <person name="Girlanda M."/>
            <person name="Hayes R.D."/>
            <person name="Keri Z."/>
            <person name="LaButti K."/>
            <person name="Lipzen A."/>
            <person name="Lombard V."/>
            <person name="Magnuson J."/>
            <person name="Maillard F."/>
            <person name="Murat C."/>
            <person name="Nolan M."/>
            <person name="Ohm R.A."/>
            <person name="Pangilinan J."/>
            <person name="Pereira M.F."/>
            <person name="Perotto S."/>
            <person name="Peter M."/>
            <person name="Pfister S."/>
            <person name="Riley R."/>
            <person name="Sitrit Y."/>
            <person name="Stielow J.B."/>
            <person name="Szollosi G."/>
            <person name="Zifcakova L."/>
            <person name="Stursova M."/>
            <person name="Spatafora J.W."/>
            <person name="Tedersoo L."/>
            <person name="Vaario L.M."/>
            <person name="Yamada A."/>
            <person name="Yan M."/>
            <person name="Wang P."/>
            <person name="Xu J."/>
            <person name="Bruns T."/>
            <person name="Baldrian P."/>
            <person name="Vilgalys R."/>
            <person name="Dunand C."/>
            <person name="Henrissat B."/>
            <person name="Grigoriev I.V."/>
            <person name="Hibbett D."/>
            <person name="Nagy L.G."/>
            <person name="Martin F.M."/>
        </authorList>
    </citation>
    <scope>NUCLEOTIDE SEQUENCE</scope>
    <source>
        <strain evidence="2">UP504</strain>
    </source>
</reference>
<feature type="compositionally biased region" description="Polar residues" evidence="1">
    <location>
        <begin position="138"/>
        <end position="149"/>
    </location>
</feature>
<feature type="region of interest" description="Disordered" evidence="1">
    <location>
        <begin position="134"/>
        <end position="189"/>
    </location>
</feature>
<accession>A0A9P6B886</accession>
<organism evidence="2 3">
    <name type="scientific">Hydnum rufescens UP504</name>
    <dbReference type="NCBI Taxonomy" id="1448309"/>
    <lineage>
        <taxon>Eukaryota</taxon>
        <taxon>Fungi</taxon>
        <taxon>Dikarya</taxon>
        <taxon>Basidiomycota</taxon>
        <taxon>Agaricomycotina</taxon>
        <taxon>Agaricomycetes</taxon>
        <taxon>Cantharellales</taxon>
        <taxon>Hydnaceae</taxon>
        <taxon>Hydnum</taxon>
    </lineage>
</organism>
<proteinExistence type="predicted"/>
<dbReference type="Proteomes" id="UP000886523">
    <property type="component" value="Unassembled WGS sequence"/>
</dbReference>
<comment type="caution">
    <text evidence="2">The sequence shown here is derived from an EMBL/GenBank/DDBJ whole genome shotgun (WGS) entry which is preliminary data.</text>
</comment>
<feature type="compositionally biased region" description="Polar residues" evidence="1">
    <location>
        <begin position="79"/>
        <end position="95"/>
    </location>
</feature>
<feature type="compositionally biased region" description="Basic residues" evidence="1">
    <location>
        <begin position="151"/>
        <end position="165"/>
    </location>
</feature>
<evidence type="ECO:0000313" key="2">
    <source>
        <dbReference type="EMBL" id="KAF9519320.1"/>
    </source>
</evidence>
<name>A0A9P6B886_9AGAM</name>
<keyword evidence="3" id="KW-1185">Reference proteome</keyword>
<sequence>MAIVEFERVSHAHEARKVYHGQVIDATRPLRIRLIIDSDNHHVEPNSLSSRLNIKPTVSQSQTGPSGIETPKHGKTKDNTSATQRSQTKWHSQSLTDRIGPAVQPTTAQSQHQASMFIGAGGLGGMTPYPPPFAYQLSFPNPQVQSQPPRSARRHKMKKGPKRTAKQLERLAMSGQRKNTKTAAELDEEMDLYRREGKFGPIAS</sequence>
<gene>
    <name evidence="2" type="ORF">BS47DRAFT_1337076</name>
</gene>